<name>A0A382UB78_9ZZZZ</name>
<dbReference type="SUPFAM" id="SSF48619">
    <property type="entry name" value="Phospholipase A2, PLA2"/>
    <property type="match status" value="1"/>
</dbReference>
<sequence>MNGFVFRQLFWSYLAIVAFLCSGCETAKEVKGVDLADFKSDGCSLFVDGTFKDRELWKGCCVEHDVAYWKGGTAEERKAADLKFRECIRNTTGDEALALLMYEAVRAGGGPYFPTWYRWGYGWPQGRGYKALTDAEKTIVQQKLSEYRTREGNATQ</sequence>
<reference evidence="1" key="1">
    <citation type="submission" date="2018-05" db="EMBL/GenBank/DDBJ databases">
        <authorList>
            <person name="Lanie J.A."/>
            <person name="Ng W.-L."/>
            <person name="Kazmierczak K.M."/>
            <person name="Andrzejewski T.M."/>
            <person name="Davidsen T.M."/>
            <person name="Wayne K.J."/>
            <person name="Tettelin H."/>
            <person name="Glass J.I."/>
            <person name="Rusch D."/>
            <person name="Podicherti R."/>
            <person name="Tsui H.-C.T."/>
            <person name="Winkler M.E."/>
        </authorList>
    </citation>
    <scope>NUCLEOTIDE SEQUENCE</scope>
</reference>
<evidence type="ECO:0000313" key="1">
    <source>
        <dbReference type="EMBL" id="SVD31519.1"/>
    </source>
</evidence>
<dbReference type="GO" id="GO:0050482">
    <property type="term" value="P:arachidonate secretion"/>
    <property type="evidence" value="ECO:0007669"/>
    <property type="project" value="InterPro"/>
</dbReference>
<organism evidence="1">
    <name type="scientific">marine metagenome</name>
    <dbReference type="NCBI Taxonomy" id="408172"/>
    <lineage>
        <taxon>unclassified sequences</taxon>
        <taxon>metagenomes</taxon>
        <taxon>ecological metagenomes</taxon>
    </lineage>
</organism>
<accession>A0A382UB78</accession>
<dbReference type="InterPro" id="IPR036444">
    <property type="entry name" value="PLipase_A2_dom_sf"/>
</dbReference>
<dbReference type="GO" id="GO:0006644">
    <property type="term" value="P:phospholipid metabolic process"/>
    <property type="evidence" value="ECO:0007669"/>
    <property type="project" value="InterPro"/>
</dbReference>
<proteinExistence type="predicted"/>
<protein>
    <recommendedName>
        <fullName evidence="2">Phospholipase A2 domain-containing protein</fullName>
    </recommendedName>
</protein>
<evidence type="ECO:0008006" key="2">
    <source>
        <dbReference type="Google" id="ProtNLM"/>
    </source>
</evidence>
<dbReference type="EMBL" id="UINC01142901">
    <property type="protein sequence ID" value="SVD31519.1"/>
    <property type="molecule type" value="Genomic_DNA"/>
</dbReference>
<dbReference type="AlphaFoldDB" id="A0A382UB78"/>
<gene>
    <name evidence="1" type="ORF">METZ01_LOCUS384373</name>
</gene>
<dbReference type="GO" id="GO:0004623">
    <property type="term" value="F:phospholipase A2 activity"/>
    <property type="evidence" value="ECO:0007669"/>
    <property type="project" value="InterPro"/>
</dbReference>
<dbReference type="Gene3D" id="1.20.90.10">
    <property type="entry name" value="Phospholipase A2 domain"/>
    <property type="match status" value="1"/>
</dbReference>